<organism evidence="2 4">
    <name type="scientific">Treponema phagedenis</name>
    <dbReference type="NCBI Taxonomy" id="162"/>
    <lineage>
        <taxon>Bacteria</taxon>
        <taxon>Pseudomonadati</taxon>
        <taxon>Spirochaetota</taxon>
        <taxon>Spirochaetia</taxon>
        <taxon>Spirochaetales</taxon>
        <taxon>Treponemataceae</taxon>
        <taxon>Treponema</taxon>
    </lineage>
</organism>
<evidence type="ECO:0000313" key="3">
    <source>
        <dbReference type="EMBL" id="QEJ99295.1"/>
    </source>
</evidence>
<dbReference type="SUPFAM" id="SSF109604">
    <property type="entry name" value="HD-domain/PDEase-like"/>
    <property type="match status" value="1"/>
</dbReference>
<evidence type="ECO:0000259" key="1">
    <source>
        <dbReference type="SMART" id="SM00471"/>
    </source>
</evidence>
<dbReference type="EMBL" id="CDNC01000050">
    <property type="protein sequence ID" value="CEM63290.1"/>
    <property type="molecule type" value="Genomic_DNA"/>
</dbReference>
<dbReference type="GeneID" id="57754563"/>
<proteinExistence type="predicted"/>
<reference evidence="3 5" key="3">
    <citation type="submission" date="2019-08" db="EMBL/GenBank/DDBJ databases">
        <authorList>
            <person name="Kuhnert P."/>
        </authorList>
    </citation>
    <scope>NUCLEOTIDE SEQUENCE [LARGE SCALE GENOMIC DNA]</scope>
    <source>
        <strain evidence="3 5">B36.5</strain>
    </source>
</reference>
<reference evidence="2" key="2">
    <citation type="submission" date="2015-01" db="EMBL/GenBank/DDBJ databases">
        <authorList>
            <person name="Xiang T."/>
            <person name="Song Y."/>
            <person name="Huang L."/>
            <person name="Wang B."/>
            <person name="Wu P."/>
        </authorList>
    </citation>
    <scope>NUCLEOTIDE SEQUENCE [LARGE SCALE GENOMIC DNA]</scope>
    <source>
        <strain evidence="2">V1</strain>
    </source>
</reference>
<evidence type="ECO:0000313" key="5">
    <source>
        <dbReference type="Proteomes" id="UP000323594"/>
    </source>
</evidence>
<dbReference type="InterPro" id="IPR003607">
    <property type="entry name" value="HD/PDEase_dom"/>
</dbReference>
<dbReference type="GO" id="GO:0008832">
    <property type="term" value="F:dGTPase activity"/>
    <property type="evidence" value="ECO:0007669"/>
    <property type="project" value="TreeGrafter"/>
</dbReference>
<feature type="domain" description="HD/PDEase" evidence="1">
    <location>
        <begin position="61"/>
        <end position="195"/>
    </location>
</feature>
<evidence type="ECO:0000313" key="2">
    <source>
        <dbReference type="EMBL" id="CEM63290.1"/>
    </source>
</evidence>
<gene>
    <name evidence="3" type="ORF">FUT82_15730</name>
    <name evidence="2" type="ORF">TPHV1_80043</name>
</gene>
<keyword evidence="4" id="KW-1185">Reference proteome</keyword>
<protein>
    <submittedName>
        <fullName evidence="3">HD domain-containing protein</fullName>
    </submittedName>
</protein>
<dbReference type="Gene3D" id="1.10.3210.10">
    <property type="entry name" value="Hypothetical protein af1432"/>
    <property type="match status" value="1"/>
</dbReference>
<dbReference type="OrthoDB" id="9803619at2"/>
<evidence type="ECO:0000313" key="4">
    <source>
        <dbReference type="Proteomes" id="UP000042527"/>
    </source>
</evidence>
<accession>A0A0B7H226</accession>
<dbReference type="Proteomes" id="UP000323594">
    <property type="component" value="Chromosome"/>
</dbReference>
<dbReference type="InterPro" id="IPR006674">
    <property type="entry name" value="HD_domain"/>
</dbReference>
<dbReference type="EMBL" id="CP042817">
    <property type="protein sequence ID" value="QEJ99295.1"/>
    <property type="molecule type" value="Genomic_DNA"/>
</dbReference>
<dbReference type="AlphaFoldDB" id="A0A0B7H226"/>
<dbReference type="PANTHER" id="PTHR11373:SF4">
    <property type="entry name" value="DEOXYNUCLEOSIDE TRIPHOSPHATE TRIPHOSPHOHYDROLASE SAMHD1"/>
    <property type="match status" value="1"/>
</dbReference>
<dbReference type="Pfam" id="PF01966">
    <property type="entry name" value="HD"/>
    <property type="match status" value="1"/>
</dbReference>
<reference evidence="4" key="1">
    <citation type="submission" date="2015-01" db="EMBL/GenBank/DDBJ databases">
        <authorList>
            <person name="Manzoor Shahid"/>
            <person name="Zubair Saima"/>
        </authorList>
    </citation>
    <scope>NUCLEOTIDE SEQUENCE [LARGE SCALE GENOMIC DNA]</scope>
    <source>
        <strain evidence="4">V1</strain>
    </source>
</reference>
<dbReference type="Pfam" id="PF19276">
    <property type="entry name" value="HD_assoc_2"/>
    <property type="match status" value="1"/>
</dbReference>
<dbReference type="PANTHER" id="PTHR11373">
    <property type="entry name" value="DEOXYNUCLEOSIDE TRIPHOSPHATE TRIPHOSPHOHYDROLASE"/>
    <property type="match status" value="1"/>
</dbReference>
<dbReference type="RefSeq" id="WP_002700909.1">
    <property type="nucleotide sequence ID" value="NZ_CDNC01000050.1"/>
</dbReference>
<dbReference type="SMART" id="SM00471">
    <property type="entry name" value="HDc"/>
    <property type="match status" value="1"/>
</dbReference>
<name>A0A0B7H226_TREPH</name>
<dbReference type="GO" id="GO:0006203">
    <property type="term" value="P:dGTP catabolic process"/>
    <property type="evidence" value="ECO:0007669"/>
    <property type="project" value="TreeGrafter"/>
</dbReference>
<dbReference type="InterPro" id="IPR050135">
    <property type="entry name" value="dGTPase-like"/>
</dbReference>
<sequence>MKINSFERFFDQKNFSKAVRDPLWQHIWFTPELYALTQTEDFLRLYAIKQLGPTELVYPGASHTRAVHSIGVYHVAKRMVQSLLKNNSLHWITPEGLCSFLAAALLHDLGHFPFTHSLKELRLKEHEQLTAESILRDPLQTLVEKAGADPKQTAAIIDDTLPANNETGFFRNLLSGVLDPDKLDYLNRDAYYCGVPYGVQDIDFIFSELRADQKNGLCITEKAIMSVENILFSKYLMYKAVYWHKDVRIATAMMKKMIYAGLRQSIFSPESLYHQDDKGIFSLIDKTNFPEKTLAYMMKSGKLFEQVAEVSFDPQNMRHKALEDLDFRAKAEEEIADFLGAKYKLSLEAKDVLIDIPEKISFESLLKTENGDNFVTVSVFDHATIEKFVSSLRKIRIALLPDAVKKIGKLPLEMLEQWI</sequence>
<dbReference type="InterPro" id="IPR045509">
    <property type="entry name" value="HD_assoc_2"/>
</dbReference>
<dbReference type="CDD" id="cd00077">
    <property type="entry name" value="HDc"/>
    <property type="match status" value="1"/>
</dbReference>
<dbReference type="Proteomes" id="UP000042527">
    <property type="component" value="Unassembled WGS sequence"/>
</dbReference>